<proteinExistence type="predicted"/>
<feature type="region of interest" description="Disordered" evidence="1">
    <location>
        <begin position="69"/>
        <end position="109"/>
    </location>
</feature>
<dbReference type="PANTHER" id="PTHR38846">
    <property type="entry name" value="C3H1-TYPE DOMAIN-CONTAINING PROTEIN"/>
    <property type="match status" value="1"/>
</dbReference>
<evidence type="ECO:0000313" key="3">
    <source>
        <dbReference type="Proteomes" id="UP001175353"/>
    </source>
</evidence>
<keyword evidence="3" id="KW-1185">Reference proteome</keyword>
<feature type="compositionally biased region" description="Basic and acidic residues" evidence="1">
    <location>
        <begin position="74"/>
        <end position="109"/>
    </location>
</feature>
<dbReference type="AlphaFoldDB" id="A0AAN6JXR1"/>
<dbReference type="PANTHER" id="PTHR38846:SF1">
    <property type="entry name" value="C3H1-TYPE DOMAIN-CONTAINING PROTEIN"/>
    <property type="match status" value="1"/>
</dbReference>
<protein>
    <submittedName>
        <fullName evidence="2">Uncharacterized protein</fullName>
    </submittedName>
</protein>
<dbReference type="Proteomes" id="UP001175353">
    <property type="component" value="Unassembled WGS sequence"/>
</dbReference>
<dbReference type="EMBL" id="JAUJLE010000523">
    <property type="protein sequence ID" value="KAK0954017.1"/>
    <property type="molecule type" value="Genomic_DNA"/>
</dbReference>
<evidence type="ECO:0000313" key="2">
    <source>
        <dbReference type="EMBL" id="KAK0954017.1"/>
    </source>
</evidence>
<evidence type="ECO:0000256" key="1">
    <source>
        <dbReference type="SAM" id="MobiDB-lite"/>
    </source>
</evidence>
<name>A0AAN6JXR1_9PEZI</name>
<organism evidence="2 3">
    <name type="scientific">Friedmanniomyces endolithicus</name>
    <dbReference type="NCBI Taxonomy" id="329885"/>
    <lineage>
        <taxon>Eukaryota</taxon>
        <taxon>Fungi</taxon>
        <taxon>Dikarya</taxon>
        <taxon>Ascomycota</taxon>
        <taxon>Pezizomycotina</taxon>
        <taxon>Dothideomycetes</taxon>
        <taxon>Dothideomycetidae</taxon>
        <taxon>Mycosphaerellales</taxon>
        <taxon>Teratosphaeriaceae</taxon>
        <taxon>Friedmanniomyces</taxon>
    </lineage>
</organism>
<comment type="caution">
    <text evidence="2">The sequence shown here is derived from an EMBL/GenBank/DDBJ whole genome shotgun (WGS) entry which is preliminary data.</text>
</comment>
<reference evidence="2" key="1">
    <citation type="submission" date="2023-06" db="EMBL/GenBank/DDBJ databases">
        <title>Black Yeasts Isolated from many extreme environments.</title>
        <authorList>
            <person name="Coleine C."/>
            <person name="Stajich J.E."/>
            <person name="Selbmann L."/>
        </authorList>
    </citation>
    <scope>NUCLEOTIDE SEQUENCE</scope>
    <source>
        <strain evidence="2">CCFEE 5200</strain>
    </source>
</reference>
<accession>A0AAN6JXR1</accession>
<sequence length="233" mass="25665">MADHDPLHSGAIDGGTETSTAVLSEAFGALEITSPATLPRSASPADSGVDDVGAAQLLNEKAGLLNQDAEDANAESRKEAIEAAKRAGKKAKAEAKAERKSERKAAKEAAKEEKAARYASIREYFDVTYENKQDKLAAWQLLCEHVGVEPGSSVVECKKALREVFINIWDFMAFQKGGPPFKRFHTAKELREYTIRYNKVFKLEEAKERPMLRSMLIKIWSALARQLAGTPKL</sequence>
<gene>
    <name evidence="2" type="ORF">LTR91_023522</name>
</gene>